<protein>
    <submittedName>
        <fullName evidence="1">Uncharacterized protein</fullName>
    </submittedName>
</protein>
<organism evidence="1 2">
    <name type="scientific">Rhipicephalus microplus</name>
    <name type="common">Cattle tick</name>
    <name type="synonym">Boophilus microplus</name>
    <dbReference type="NCBI Taxonomy" id="6941"/>
    <lineage>
        <taxon>Eukaryota</taxon>
        <taxon>Metazoa</taxon>
        <taxon>Ecdysozoa</taxon>
        <taxon>Arthropoda</taxon>
        <taxon>Chelicerata</taxon>
        <taxon>Arachnida</taxon>
        <taxon>Acari</taxon>
        <taxon>Parasitiformes</taxon>
        <taxon>Ixodida</taxon>
        <taxon>Ixodoidea</taxon>
        <taxon>Ixodidae</taxon>
        <taxon>Rhipicephalinae</taxon>
        <taxon>Rhipicephalus</taxon>
        <taxon>Boophilus</taxon>
    </lineage>
</organism>
<reference evidence="1" key="2">
    <citation type="submission" date="2021-09" db="EMBL/GenBank/DDBJ databases">
        <authorList>
            <person name="Jia N."/>
            <person name="Wang J."/>
            <person name="Shi W."/>
            <person name="Du L."/>
            <person name="Sun Y."/>
            <person name="Zhan W."/>
            <person name="Jiang J."/>
            <person name="Wang Q."/>
            <person name="Zhang B."/>
            <person name="Ji P."/>
            <person name="Sakyi L.B."/>
            <person name="Cui X."/>
            <person name="Yuan T."/>
            <person name="Jiang B."/>
            <person name="Yang W."/>
            <person name="Lam T.T.-Y."/>
            <person name="Chang Q."/>
            <person name="Ding S."/>
            <person name="Wang X."/>
            <person name="Zhu J."/>
            <person name="Ruan X."/>
            <person name="Zhao L."/>
            <person name="Wei J."/>
            <person name="Que T."/>
            <person name="Du C."/>
            <person name="Cheng J."/>
            <person name="Dai P."/>
            <person name="Han X."/>
            <person name="Huang E."/>
            <person name="Gao Y."/>
            <person name="Liu J."/>
            <person name="Shao H."/>
            <person name="Ye R."/>
            <person name="Li L."/>
            <person name="Wei W."/>
            <person name="Wang X."/>
            <person name="Wang C."/>
            <person name="Huo Q."/>
            <person name="Li W."/>
            <person name="Guo W."/>
            <person name="Chen H."/>
            <person name="Chen S."/>
            <person name="Zhou L."/>
            <person name="Zhou L."/>
            <person name="Ni X."/>
            <person name="Tian J."/>
            <person name="Zhou Y."/>
            <person name="Sheng Y."/>
            <person name="Liu T."/>
            <person name="Pan Y."/>
            <person name="Xia L."/>
            <person name="Li J."/>
            <person name="Zhao F."/>
            <person name="Cao W."/>
        </authorList>
    </citation>
    <scope>NUCLEOTIDE SEQUENCE</scope>
    <source>
        <strain evidence="1">Rmic-2018</strain>
        <tissue evidence="1">Larvae</tissue>
    </source>
</reference>
<proteinExistence type="predicted"/>
<reference evidence="1" key="1">
    <citation type="journal article" date="2020" name="Cell">
        <title>Large-Scale Comparative Analyses of Tick Genomes Elucidate Their Genetic Diversity and Vector Capacities.</title>
        <authorList>
            <consortium name="Tick Genome and Microbiome Consortium (TIGMIC)"/>
            <person name="Jia N."/>
            <person name="Wang J."/>
            <person name="Shi W."/>
            <person name="Du L."/>
            <person name="Sun Y."/>
            <person name="Zhan W."/>
            <person name="Jiang J.F."/>
            <person name="Wang Q."/>
            <person name="Zhang B."/>
            <person name="Ji P."/>
            <person name="Bell-Sakyi L."/>
            <person name="Cui X.M."/>
            <person name="Yuan T.T."/>
            <person name="Jiang B.G."/>
            <person name="Yang W.F."/>
            <person name="Lam T.T."/>
            <person name="Chang Q.C."/>
            <person name="Ding S.J."/>
            <person name="Wang X.J."/>
            <person name="Zhu J.G."/>
            <person name="Ruan X.D."/>
            <person name="Zhao L."/>
            <person name="Wei J.T."/>
            <person name="Ye R.Z."/>
            <person name="Que T.C."/>
            <person name="Du C.H."/>
            <person name="Zhou Y.H."/>
            <person name="Cheng J.X."/>
            <person name="Dai P.F."/>
            <person name="Guo W.B."/>
            <person name="Han X.H."/>
            <person name="Huang E.J."/>
            <person name="Li L.F."/>
            <person name="Wei W."/>
            <person name="Gao Y.C."/>
            <person name="Liu J.Z."/>
            <person name="Shao H.Z."/>
            <person name="Wang X."/>
            <person name="Wang C.C."/>
            <person name="Yang T.C."/>
            <person name="Huo Q.B."/>
            <person name="Li W."/>
            <person name="Chen H.Y."/>
            <person name="Chen S.E."/>
            <person name="Zhou L.G."/>
            <person name="Ni X.B."/>
            <person name="Tian J.H."/>
            <person name="Sheng Y."/>
            <person name="Liu T."/>
            <person name="Pan Y.S."/>
            <person name="Xia L.Y."/>
            <person name="Li J."/>
            <person name="Zhao F."/>
            <person name="Cao W.C."/>
        </authorList>
    </citation>
    <scope>NUCLEOTIDE SEQUENCE</scope>
    <source>
        <strain evidence="1">Rmic-2018</strain>
    </source>
</reference>
<name>A0A9J6EV56_RHIMP</name>
<evidence type="ECO:0000313" key="1">
    <source>
        <dbReference type="EMBL" id="KAH8038209.1"/>
    </source>
</evidence>
<dbReference type="AlphaFoldDB" id="A0A9J6EV56"/>
<sequence length="173" mass="19468">MVSNQRKSLQIQRDQLRKQGAVVDKLVKLCQEQERIIEKQNASKLAMKLTTPDIEAGVEAKVLFIIETKVAAIVDSQLTATVEPERTSAVESTLEALALAKLEPISAQIGDPFTTFSHKMDTHTAQINELKLQLTDFVAHIKNKCISYVELEECHGKKRPRLKREKISPSFFP</sequence>
<dbReference type="EMBL" id="JABSTU010000002">
    <property type="protein sequence ID" value="KAH8038209.1"/>
    <property type="molecule type" value="Genomic_DNA"/>
</dbReference>
<keyword evidence="2" id="KW-1185">Reference proteome</keyword>
<comment type="caution">
    <text evidence="1">The sequence shown here is derived from an EMBL/GenBank/DDBJ whole genome shotgun (WGS) entry which is preliminary data.</text>
</comment>
<evidence type="ECO:0000313" key="2">
    <source>
        <dbReference type="Proteomes" id="UP000821866"/>
    </source>
</evidence>
<dbReference type="Proteomes" id="UP000821866">
    <property type="component" value="Chromosome 10"/>
</dbReference>
<gene>
    <name evidence="1" type="ORF">HPB51_024982</name>
</gene>
<accession>A0A9J6EV56</accession>